<evidence type="ECO:0008006" key="3">
    <source>
        <dbReference type="Google" id="ProtNLM"/>
    </source>
</evidence>
<protein>
    <recommendedName>
        <fullName evidence="3">PEP-CTERM protein-sorting domain-containing protein</fullName>
    </recommendedName>
</protein>
<reference evidence="1 2" key="1">
    <citation type="submission" date="2024-09" db="EMBL/GenBank/DDBJ databases">
        <title>Floridaenema gen nov. (Aerosakkonemataceae, Aerosakkonematales ord. nov., Cyanobacteria) from benthic tropical and subtropical fresh waters, with the description of four new species.</title>
        <authorList>
            <person name="Moretto J.A."/>
            <person name="Berthold D.E."/>
            <person name="Lefler F.W."/>
            <person name="Huang I.-S."/>
            <person name="Laughinghouse H. IV."/>
        </authorList>
    </citation>
    <scope>NUCLEOTIDE SEQUENCE [LARGE SCALE GENOMIC DNA]</scope>
    <source>
        <strain evidence="1 2">BLCC-F46</strain>
    </source>
</reference>
<name>A0ABV4XA83_9CYAN</name>
<organism evidence="1 2">
    <name type="scientific">Floridaenema aerugineum BLCC-F46</name>
    <dbReference type="NCBI Taxonomy" id="3153654"/>
    <lineage>
        <taxon>Bacteria</taxon>
        <taxon>Bacillati</taxon>
        <taxon>Cyanobacteriota</taxon>
        <taxon>Cyanophyceae</taxon>
        <taxon>Oscillatoriophycideae</taxon>
        <taxon>Aerosakkonematales</taxon>
        <taxon>Aerosakkonemataceae</taxon>
        <taxon>Floridanema</taxon>
        <taxon>Floridanema aerugineum</taxon>
    </lineage>
</organism>
<keyword evidence="2" id="KW-1185">Reference proteome</keyword>
<gene>
    <name evidence="1" type="ORF">ACE1CC_20860</name>
</gene>
<evidence type="ECO:0000313" key="1">
    <source>
        <dbReference type="EMBL" id="MFB2879312.1"/>
    </source>
</evidence>
<evidence type="ECO:0000313" key="2">
    <source>
        <dbReference type="Proteomes" id="UP001576774"/>
    </source>
</evidence>
<sequence>MLSAFNTPNGLFKRSNIVGNINSPTLDTLGGFISVTPYSSPPSAEQPGPKQNLEAGDNRFSGNIILQNGAFWGVQTVDSGGRAALRWFQIDANTNALLQEGLIADSNLDFYYGSLAVNDFGDVVIGFSGSSESQFASSYAVRGQTVSNVTTFDTPQLLKAGVASYLRRDGNGRNRWGDYSATVLDPIDPFTFWTFQEWVSAEDIWSIQITELKISPTSVPEPTSVLSLLAFGAIGATSVVKRFSGKNKLRALN</sequence>
<comment type="caution">
    <text evidence="1">The sequence shown here is derived from an EMBL/GenBank/DDBJ whole genome shotgun (WGS) entry which is preliminary data.</text>
</comment>
<dbReference type="Proteomes" id="UP001576774">
    <property type="component" value="Unassembled WGS sequence"/>
</dbReference>
<accession>A0ABV4XA83</accession>
<dbReference type="EMBL" id="JBHFNQ010000162">
    <property type="protein sequence ID" value="MFB2879312.1"/>
    <property type="molecule type" value="Genomic_DNA"/>
</dbReference>
<proteinExistence type="predicted"/>
<dbReference type="RefSeq" id="WP_413272358.1">
    <property type="nucleotide sequence ID" value="NZ_JBHFNQ010000162.1"/>
</dbReference>